<proteinExistence type="predicted"/>
<evidence type="ECO:0000259" key="2">
    <source>
        <dbReference type="PROSITE" id="PS51782"/>
    </source>
</evidence>
<feature type="signal peptide" evidence="1">
    <location>
        <begin position="1"/>
        <end position="25"/>
    </location>
</feature>
<dbReference type="SUPFAM" id="SSF54106">
    <property type="entry name" value="LysM domain"/>
    <property type="match status" value="1"/>
</dbReference>
<protein>
    <submittedName>
        <fullName evidence="3">LysM peptidoglycan-binding domain-containing protein</fullName>
    </submittedName>
</protein>
<evidence type="ECO:0000313" key="3">
    <source>
        <dbReference type="EMBL" id="MFC5448257.1"/>
    </source>
</evidence>
<dbReference type="Proteomes" id="UP001596044">
    <property type="component" value="Unassembled WGS sequence"/>
</dbReference>
<name>A0ABW0K5C3_9BACL</name>
<dbReference type="InterPro" id="IPR018392">
    <property type="entry name" value="LysM"/>
</dbReference>
<organism evidence="3 4">
    <name type="scientific">Paenibacillus aestuarii</name>
    <dbReference type="NCBI Taxonomy" id="516965"/>
    <lineage>
        <taxon>Bacteria</taxon>
        <taxon>Bacillati</taxon>
        <taxon>Bacillota</taxon>
        <taxon>Bacilli</taxon>
        <taxon>Bacillales</taxon>
        <taxon>Paenibacillaceae</taxon>
        <taxon>Paenibacillus</taxon>
    </lineage>
</organism>
<sequence>MFVILMFAVIIGAVFSFGAMVQAYAGDANTTSVSKSGAKGSTYSVQTKVAEKVIVQRGDTLWDIATEHVVMGGNVRSYVNQLLTINHLQSSQLHEGQVLLLP</sequence>
<dbReference type="PROSITE" id="PS51782">
    <property type="entry name" value="LYSM"/>
    <property type="match status" value="1"/>
</dbReference>
<gene>
    <name evidence="3" type="ORF">ACFPOG_08290</name>
</gene>
<feature type="domain" description="LysM" evidence="2">
    <location>
        <begin position="51"/>
        <end position="101"/>
    </location>
</feature>
<dbReference type="InterPro" id="IPR036779">
    <property type="entry name" value="LysM_dom_sf"/>
</dbReference>
<dbReference type="Pfam" id="PF01476">
    <property type="entry name" value="LysM"/>
    <property type="match status" value="1"/>
</dbReference>
<dbReference type="RefSeq" id="WP_270878530.1">
    <property type="nucleotide sequence ID" value="NZ_JAQFVF010000020.1"/>
</dbReference>
<evidence type="ECO:0000256" key="1">
    <source>
        <dbReference type="SAM" id="SignalP"/>
    </source>
</evidence>
<accession>A0ABW0K5C3</accession>
<evidence type="ECO:0000313" key="4">
    <source>
        <dbReference type="Proteomes" id="UP001596044"/>
    </source>
</evidence>
<dbReference type="CDD" id="cd00118">
    <property type="entry name" value="LysM"/>
    <property type="match status" value="1"/>
</dbReference>
<keyword evidence="1" id="KW-0732">Signal</keyword>
<feature type="chain" id="PRO_5045456886" evidence="1">
    <location>
        <begin position="26"/>
        <end position="102"/>
    </location>
</feature>
<comment type="caution">
    <text evidence="3">The sequence shown here is derived from an EMBL/GenBank/DDBJ whole genome shotgun (WGS) entry which is preliminary data.</text>
</comment>
<keyword evidence="4" id="KW-1185">Reference proteome</keyword>
<dbReference type="EMBL" id="JBHSMJ010000009">
    <property type="protein sequence ID" value="MFC5448257.1"/>
    <property type="molecule type" value="Genomic_DNA"/>
</dbReference>
<dbReference type="SMART" id="SM00257">
    <property type="entry name" value="LysM"/>
    <property type="match status" value="1"/>
</dbReference>
<dbReference type="Gene3D" id="3.10.350.10">
    <property type="entry name" value="LysM domain"/>
    <property type="match status" value="1"/>
</dbReference>
<reference evidence="4" key="1">
    <citation type="journal article" date="2019" name="Int. J. Syst. Evol. Microbiol.">
        <title>The Global Catalogue of Microorganisms (GCM) 10K type strain sequencing project: providing services to taxonomists for standard genome sequencing and annotation.</title>
        <authorList>
            <consortium name="The Broad Institute Genomics Platform"/>
            <consortium name="The Broad Institute Genome Sequencing Center for Infectious Disease"/>
            <person name="Wu L."/>
            <person name="Ma J."/>
        </authorList>
    </citation>
    <scope>NUCLEOTIDE SEQUENCE [LARGE SCALE GENOMIC DNA]</scope>
    <source>
        <strain evidence="4">KACC 11904</strain>
    </source>
</reference>